<feature type="compositionally biased region" description="Acidic residues" evidence="1">
    <location>
        <begin position="383"/>
        <end position="392"/>
    </location>
</feature>
<evidence type="ECO:0000256" key="2">
    <source>
        <dbReference type="SAM" id="Phobius"/>
    </source>
</evidence>
<keyword evidence="4" id="KW-1185">Reference proteome</keyword>
<keyword evidence="2" id="KW-1133">Transmembrane helix</keyword>
<feature type="transmembrane region" description="Helical" evidence="2">
    <location>
        <begin position="6"/>
        <end position="24"/>
    </location>
</feature>
<keyword evidence="2" id="KW-0472">Membrane</keyword>
<feature type="region of interest" description="Disordered" evidence="1">
    <location>
        <begin position="277"/>
        <end position="308"/>
    </location>
</feature>
<dbReference type="EMBL" id="MAYT01000001">
    <property type="protein sequence ID" value="OCA92394.1"/>
    <property type="molecule type" value="Genomic_DNA"/>
</dbReference>
<accession>A0A1B9B8G4</accession>
<dbReference type="RefSeq" id="WP_065408905.1">
    <property type="nucleotide sequence ID" value="NZ_MAYT01000001.1"/>
</dbReference>
<reference evidence="4" key="1">
    <citation type="submission" date="2016-05" db="EMBL/GenBank/DDBJ databases">
        <authorList>
            <person name="Liu B."/>
            <person name="Wang J."/>
            <person name="Zhu Y."/>
            <person name="Liu G."/>
            <person name="Chen Q."/>
            <person name="Chen Z."/>
            <person name="Lan J."/>
            <person name="Che J."/>
            <person name="Ge C."/>
            <person name="Shi H."/>
            <person name="Pan Z."/>
            <person name="Liu X."/>
        </authorList>
    </citation>
    <scope>NUCLEOTIDE SEQUENCE [LARGE SCALE GENOMIC DNA]</scope>
    <source>
        <strain evidence="4">FJAT-27215</strain>
    </source>
</reference>
<evidence type="ECO:0000313" key="4">
    <source>
        <dbReference type="Proteomes" id="UP000092578"/>
    </source>
</evidence>
<feature type="compositionally biased region" description="Acidic residues" evidence="1">
    <location>
        <begin position="347"/>
        <end position="357"/>
    </location>
</feature>
<evidence type="ECO:0000313" key="3">
    <source>
        <dbReference type="EMBL" id="OCA92394.1"/>
    </source>
</evidence>
<comment type="caution">
    <text evidence="3">The sequence shown here is derived from an EMBL/GenBank/DDBJ whole genome shotgun (WGS) entry which is preliminary data.</text>
</comment>
<protein>
    <submittedName>
        <fullName evidence="3">Uncharacterized protein</fullName>
    </submittedName>
</protein>
<dbReference type="Proteomes" id="UP000092578">
    <property type="component" value="Unassembled WGS sequence"/>
</dbReference>
<name>A0A1B9B8G4_9BACI</name>
<organism evidence="3 4">
    <name type="scientific">Pseudobacillus wudalianchiensis</name>
    <dbReference type="NCBI Taxonomy" id="1743143"/>
    <lineage>
        <taxon>Bacteria</taxon>
        <taxon>Bacillati</taxon>
        <taxon>Bacillota</taxon>
        <taxon>Bacilli</taxon>
        <taxon>Bacillales</taxon>
        <taxon>Bacillaceae</taxon>
        <taxon>Pseudobacillus</taxon>
    </lineage>
</organism>
<evidence type="ECO:0000256" key="1">
    <source>
        <dbReference type="SAM" id="MobiDB-lite"/>
    </source>
</evidence>
<keyword evidence="2" id="KW-0812">Transmembrane</keyword>
<feature type="transmembrane region" description="Helical" evidence="2">
    <location>
        <begin position="53"/>
        <end position="72"/>
    </location>
</feature>
<dbReference type="AlphaFoldDB" id="A0A1B9B8G4"/>
<feature type="compositionally biased region" description="Acidic residues" evidence="1">
    <location>
        <begin position="420"/>
        <end position="433"/>
    </location>
</feature>
<gene>
    <name evidence="3" type="ORF">A8F95_01370</name>
</gene>
<feature type="region of interest" description="Disordered" evidence="1">
    <location>
        <begin position="330"/>
        <end position="450"/>
    </location>
</feature>
<feature type="transmembrane region" description="Helical" evidence="2">
    <location>
        <begin position="31"/>
        <end position="47"/>
    </location>
</feature>
<sequence length="581" mass="67077">MTRLVLMLMAFFLAIPILYFLPLGLTITGSFLLLSIALLIAGGSVFMEPYVPLWQNVLVCLLLVAAMAYFLFKYKGHKIMSEWPGNKEESPDEDWLEIEGEMTEKKEEKRLAQIEEPSLKASLFETNMNQTIGQTEQETKPLYIDKEANKLEAGAEQLYEQVELEPAAGKEAVPTEEAEALEADLESLLAREEELSIFDQETPEETDVPHGHEEEHYYLESLFDEIIEEEKHEPSMSRTEEKNLEADREIAFENIAEQEADYIAPLNHLDFDELFEAESDMEEKTEMMEALAPKEDEEAPSAVNKLEEADFLYGEEEIKERLLEQEEFLHEWESEIEEPADSKEIVDTADELTEEEMGNTHQEGDQPLIVERDESAPMLPESEVNDEQPEEELEKHNQEEAQLPTLESEEPTLVLSEAEANNEEQLPEEEELEEHAQGEFHPSTLKLDESVPALPEEAADDEEHLEEEIMESLPEEVERAPLSREWLHIIIQELELKKELWTFAAAEEAIQGYLRAPLNDRDYYTFAKLLLSFYVEKGAFEKASNWTAELKDRFSAYPIIIQELQLVESYIDEKFNEDRWK</sequence>
<proteinExistence type="predicted"/>